<dbReference type="RefSeq" id="WP_054782631.1">
    <property type="nucleotide sequence ID" value="NZ_FPBD01000001.1"/>
</dbReference>
<keyword evidence="2" id="KW-1185">Reference proteome</keyword>
<protein>
    <recommendedName>
        <fullName evidence="3">DUF2971 domain-containing protein</fullName>
    </recommendedName>
</protein>
<accession>A0A1I6Y052</accession>
<evidence type="ECO:0008006" key="3">
    <source>
        <dbReference type="Google" id="ProtNLM"/>
    </source>
</evidence>
<gene>
    <name evidence="1" type="ORF">SAMN05444141_101548</name>
</gene>
<dbReference type="Proteomes" id="UP000183371">
    <property type="component" value="Unassembled WGS sequence"/>
</dbReference>
<sequence length="260" mass="29909">MSDRIYHYTSVQSLACILKYKTMRFTRLDCLNDPNEGIALNFKNSAKQIYCSSWTKRHDDFIPMWRMYSDLDGIRLSLPEEIFKVRGQTQAPESMKPVRYNYLSNEVQVTEVNSKDSKTSEVGLGQLCGPDPVLYQKDEFEISPVFSFGDADIQEDQHSFAAIGLFKGAHWEFEEEVRFRLMRNLAITTTKSYGEVFRNNISYEQRFVDVPLCEGVFEHAEVMLGPLCKNSPNEILVDALLKNYAPNAKVSKSQIDIQKI</sequence>
<name>A0A1I6Y052_9HYPH</name>
<proteinExistence type="predicted"/>
<organism evidence="1 2">
    <name type="scientific">Pseudovibrio denitrificans</name>
    <dbReference type="NCBI Taxonomy" id="258256"/>
    <lineage>
        <taxon>Bacteria</taxon>
        <taxon>Pseudomonadati</taxon>
        <taxon>Pseudomonadota</taxon>
        <taxon>Alphaproteobacteria</taxon>
        <taxon>Hyphomicrobiales</taxon>
        <taxon>Stappiaceae</taxon>
        <taxon>Pseudovibrio</taxon>
    </lineage>
</organism>
<evidence type="ECO:0000313" key="2">
    <source>
        <dbReference type="Proteomes" id="UP000183371"/>
    </source>
</evidence>
<dbReference type="EMBL" id="FPBD01000001">
    <property type="protein sequence ID" value="SFT43743.1"/>
    <property type="molecule type" value="Genomic_DNA"/>
</dbReference>
<evidence type="ECO:0000313" key="1">
    <source>
        <dbReference type="EMBL" id="SFT43743.1"/>
    </source>
</evidence>
<dbReference type="AlphaFoldDB" id="A0A1I6Y052"/>
<reference evidence="2" key="1">
    <citation type="submission" date="2016-10" db="EMBL/GenBank/DDBJ databases">
        <authorList>
            <person name="Varghese N."/>
            <person name="Submissions S."/>
        </authorList>
    </citation>
    <scope>NUCLEOTIDE SEQUENCE [LARGE SCALE GENOMIC DNA]</scope>
    <source>
        <strain evidence="2">DSM 17465</strain>
    </source>
</reference>